<dbReference type="EMBL" id="FKBS01000002">
    <property type="protein sequence ID" value="CZZ86968.1"/>
    <property type="molecule type" value="Genomic_DNA"/>
</dbReference>
<sequence length="81" mass="9272">MSRYVICYQGDCDPPRKEERQVMSSLNKHAATVIEQMPGSLLVDGIEADIAAALDRLEHWTYTPERSVRIRPPRKHIKQPA</sequence>
<reference evidence="2 3" key="1">
    <citation type="submission" date="2016-04" db="EMBL/GenBank/DDBJ databases">
        <authorList>
            <consortium name="Pathogen Informatics"/>
        </authorList>
    </citation>
    <scope>NUCLEOTIDE SEQUENCE [LARGE SCALE GENOMIC DNA]</scope>
    <source>
        <strain evidence="2 3">H050680373</strain>
        <strain evidence="1 4">NCTC13364</strain>
    </source>
</reference>
<proteinExistence type="predicted"/>
<dbReference type="Proteomes" id="UP000076848">
    <property type="component" value="Unassembled WGS sequence"/>
</dbReference>
<gene>
    <name evidence="1" type="ORF">SAMEA1982600_00013</name>
    <name evidence="2" type="ORF">SAMEA3906486_00238</name>
</gene>
<evidence type="ECO:0000313" key="4">
    <source>
        <dbReference type="Proteomes" id="UP000077037"/>
    </source>
</evidence>
<dbReference type="AlphaFoldDB" id="A0A157S535"/>
<evidence type="ECO:0000313" key="2">
    <source>
        <dbReference type="EMBL" id="SAI65495.1"/>
    </source>
</evidence>
<dbReference type="Proteomes" id="UP000077037">
    <property type="component" value="Unassembled WGS sequence"/>
</dbReference>
<evidence type="ECO:0000313" key="3">
    <source>
        <dbReference type="Proteomes" id="UP000076848"/>
    </source>
</evidence>
<organism evidence="2 3">
    <name type="scientific">Bordetella ansorpii</name>
    <dbReference type="NCBI Taxonomy" id="288768"/>
    <lineage>
        <taxon>Bacteria</taxon>
        <taxon>Pseudomonadati</taxon>
        <taxon>Pseudomonadota</taxon>
        <taxon>Betaproteobacteria</taxon>
        <taxon>Burkholderiales</taxon>
        <taxon>Alcaligenaceae</taxon>
        <taxon>Bordetella</taxon>
    </lineage>
</organism>
<protein>
    <submittedName>
        <fullName evidence="2">Uncharacterized protein</fullName>
    </submittedName>
</protein>
<keyword evidence="3" id="KW-1185">Reference proteome</keyword>
<dbReference type="STRING" id="288768.SAMEA3906486_00238"/>
<evidence type="ECO:0000313" key="1">
    <source>
        <dbReference type="EMBL" id="CZZ86968.1"/>
    </source>
</evidence>
<dbReference type="OrthoDB" id="8636793at2"/>
<dbReference type="RefSeq" id="WP_066122632.1">
    <property type="nucleotide sequence ID" value="NZ_FKBS01000002.1"/>
</dbReference>
<name>A0A157S535_9BORD</name>
<dbReference type="EMBL" id="FKIF01000001">
    <property type="protein sequence ID" value="SAI65495.1"/>
    <property type="molecule type" value="Genomic_DNA"/>
</dbReference>
<accession>A0A157S535</accession>